<evidence type="ECO:0000259" key="2">
    <source>
        <dbReference type="Pfam" id="PF03720"/>
    </source>
</evidence>
<dbReference type="InterPro" id="IPR036220">
    <property type="entry name" value="UDP-Glc/GDP-Man_DH_C_sf"/>
</dbReference>
<gene>
    <name evidence="3" type="ORF">S03H2_02680</name>
</gene>
<dbReference type="PANTHER" id="PTHR11374:SF3">
    <property type="entry name" value="UDP-GLUCOSE 6-DEHYDROGENASE"/>
    <property type="match status" value="1"/>
</dbReference>
<dbReference type="PANTHER" id="PTHR11374">
    <property type="entry name" value="UDP-GLUCOSE DEHYDROGENASE/UDP-MANNAC DEHYDROGENASE"/>
    <property type="match status" value="1"/>
</dbReference>
<dbReference type="GO" id="GO:0006024">
    <property type="term" value="P:glycosaminoglycan biosynthetic process"/>
    <property type="evidence" value="ECO:0007669"/>
    <property type="project" value="TreeGrafter"/>
</dbReference>
<dbReference type="Gene3D" id="3.40.50.720">
    <property type="entry name" value="NAD(P)-binding Rossmann-like Domain"/>
    <property type="match status" value="1"/>
</dbReference>
<dbReference type="SUPFAM" id="SSF52413">
    <property type="entry name" value="UDP-glucose/GDP-mannose dehydrogenase C-terminal domain"/>
    <property type="match status" value="1"/>
</dbReference>
<evidence type="ECO:0000256" key="1">
    <source>
        <dbReference type="ARBA" id="ARBA00047473"/>
    </source>
</evidence>
<sequence length="69" mass="8002">EKVIFCKDAYDAIKNSHLLILATEWDEFIKLDFEKIKKSMINSLIIDGRNVLDKEKLINLGFTYIGIGR</sequence>
<name>X1E0E4_9ZZZZ</name>
<dbReference type="GO" id="GO:0005634">
    <property type="term" value="C:nucleus"/>
    <property type="evidence" value="ECO:0007669"/>
    <property type="project" value="TreeGrafter"/>
</dbReference>
<proteinExistence type="predicted"/>
<comment type="caution">
    <text evidence="3">The sequence shown here is derived from an EMBL/GenBank/DDBJ whole genome shotgun (WGS) entry which is preliminary data.</text>
</comment>
<dbReference type="Pfam" id="PF03720">
    <property type="entry name" value="UDPG_MGDP_dh_C"/>
    <property type="match status" value="1"/>
</dbReference>
<dbReference type="GO" id="GO:0051287">
    <property type="term" value="F:NAD binding"/>
    <property type="evidence" value="ECO:0007669"/>
    <property type="project" value="InterPro"/>
</dbReference>
<organism evidence="3">
    <name type="scientific">marine sediment metagenome</name>
    <dbReference type="NCBI Taxonomy" id="412755"/>
    <lineage>
        <taxon>unclassified sequences</taxon>
        <taxon>metagenomes</taxon>
        <taxon>ecological metagenomes</taxon>
    </lineage>
</organism>
<reference evidence="3" key="1">
    <citation type="journal article" date="2014" name="Front. Microbiol.">
        <title>High frequency of phylogenetically diverse reductive dehalogenase-homologous genes in deep subseafloor sedimentary metagenomes.</title>
        <authorList>
            <person name="Kawai M."/>
            <person name="Futagami T."/>
            <person name="Toyoda A."/>
            <person name="Takaki Y."/>
            <person name="Nishi S."/>
            <person name="Hori S."/>
            <person name="Arai W."/>
            <person name="Tsubouchi T."/>
            <person name="Morono Y."/>
            <person name="Uchiyama I."/>
            <person name="Ito T."/>
            <person name="Fujiyama A."/>
            <person name="Inagaki F."/>
            <person name="Takami H."/>
        </authorList>
    </citation>
    <scope>NUCLEOTIDE SEQUENCE</scope>
    <source>
        <strain evidence="3">Expedition CK06-06</strain>
    </source>
</reference>
<protein>
    <recommendedName>
        <fullName evidence="2">UDP-glucose/GDP-mannose dehydrogenase C-terminal domain-containing protein</fullName>
    </recommendedName>
</protein>
<dbReference type="InterPro" id="IPR028356">
    <property type="entry name" value="UDPglc_DH_euk"/>
</dbReference>
<dbReference type="EMBL" id="BARU01000923">
    <property type="protein sequence ID" value="GAH26751.1"/>
    <property type="molecule type" value="Genomic_DNA"/>
</dbReference>
<dbReference type="AlphaFoldDB" id="X1E0E4"/>
<feature type="domain" description="UDP-glucose/GDP-mannose dehydrogenase C-terminal" evidence="2">
    <location>
        <begin position="2"/>
        <end position="54"/>
    </location>
</feature>
<dbReference type="GO" id="GO:0003979">
    <property type="term" value="F:UDP-glucose 6-dehydrogenase activity"/>
    <property type="evidence" value="ECO:0007669"/>
    <property type="project" value="UniProtKB-EC"/>
</dbReference>
<accession>X1E0E4</accession>
<evidence type="ECO:0000313" key="3">
    <source>
        <dbReference type="EMBL" id="GAH26751.1"/>
    </source>
</evidence>
<comment type="catalytic activity">
    <reaction evidence="1">
        <text>UDP-alpha-D-glucose + 2 NAD(+) + H2O = UDP-alpha-D-glucuronate + 2 NADH + 3 H(+)</text>
        <dbReference type="Rhea" id="RHEA:23596"/>
        <dbReference type="ChEBI" id="CHEBI:15377"/>
        <dbReference type="ChEBI" id="CHEBI:15378"/>
        <dbReference type="ChEBI" id="CHEBI:57540"/>
        <dbReference type="ChEBI" id="CHEBI:57945"/>
        <dbReference type="ChEBI" id="CHEBI:58052"/>
        <dbReference type="ChEBI" id="CHEBI:58885"/>
        <dbReference type="EC" id="1.1.1.22"/>
    </reaction>
</comment>
<feature type="non-terminal residue" evidence="3">
    <location>
        <position position="1"/>
    </location>
</feature>
<dbReference type="InterPro" id="IPR014027">
    <property type="entry name" value="UDP-Glc/GDP-Man_DH_C"/>
</dbReference>